<comment type="caution">
    <text evidence="1">The sequence shown here is derived from an EMBL/GenBank/DDBJ whole genome shotgun (WGS) entry which is preliminary data.</text>
</comment>
<dbReference type="InterPro" id="IPR025059">
    <property type="entry name" value="DUF3997"/>
</dbReference>
<gene>
    <name evidence="1" type="ORF">FLAT13_03590</name>
</gene>
<dbReference type="Pfam" id="PF13162">
    <property type="entry name" value="DUF3997"/>
    <property type="match status" value="1"/>
</dbReference>
<organism evidence="1 2">
    <name type="scientific">Flavobacterium salmonis</name>
    <dbReference type="NCBI Taxonomy" id="2654844"/>
    <lineage>
        <taxon>Bacteria</taxon>
        <taxon>Pseudomonadati</taxon>
        <taxon>Bacteroidota</taxon>
        <taxon>Flavobacteriia</taxon>
        <taxon>Flavobacteriales</taxon>
        <taxon>Flavobacteriaceae</taxon>
        <taxon>Flavobacterium</taxon>
    </lineage>
</organism>
<dbReference type="AlphaFoldDB" id="A0A6V6Z5S7"/>
<proteinExistence type="predicted"/>
<name>A0A6V6Z5S7_9FLAO</name>
<dbReference type="PROSITE" id="PS51257">
    <property type="entry name" value="PROKAR_LIPOPROTEIN"/>
    <property type="match status" value="1"/>
</dbReference>
<dbReference type="RefSeq" id="WP_180909837.1">
    <property type="nucleotide sequence ID" value="NZ_CAIJDP010000079.1"/>
</dbReference>
<reference evidence="1 2" key="1">
    <citation type="submission" date="2020-06" db="EMBL/GenBank/DDBJ databases">
        <authorList>
            <person name="Criscuolo A."/>
        </authorList>
    </citation>
    <scope>NUCLEOTIDE SEQUENCE [LARGE SCALE GENOMIC DNA]</scope>
    <source>
        <strain evidence="2">CIP 111411</strain>
    </source>
</reference>
<accession>A0A6V6Z5S7</accession>
<evidence type="ECO:0008006" key="3">
    <source>
        <dbReference type="Google" id="ProtNLM"/>
    </source>
</evidence>
<sequence length="143" mass="16904">MIRTNYLLLSVFLLFLIQSCGPGIQDFEKPLTDNYTLNRASSEDICISPKEGWSDDEEIIPLKVVKLNVFENYIIAQRLESEDEKPYDNIYDNKTSAKDRYDYWIIDSDKKQILKKLSYSQFLMKLDSLKIPRNIKLIDVYEY</sequence>
<evidence type="ECO:0000313" key="1">
    <source>
        <dbReference type="EMBL" id="CAD0006939.1"/>
    </source>
</evidence>
<keyword evidence="2" id="KW-1185">Reference proteome</keyword>
<dbReference type="EMBL" id="CAIJDP010000079">
    <property type="protein sequence ID" value="CAD0006939.1"/>
    <property type="molecule type" value="Genomic_DNA"/>
</dbReference>
<dbReference type="Proteomes" id="UP000530060">
    <property type="component" value="Unassembled WGS sequence"/>
</dbReference>
<protein>
    <recommendedName>
        <fullName evidence="3">DUF3997 domain-containing protein</fullName>
    </recommendedName>
</protein>
<evidence type="ECO:0000313" key="2">
    <source>
        <dbReference type="Proteomes" id="UP000530060"/>
    </source>
</evidence>